<name>A0A0G0QTS1_9BACT</name>
<evidence type="ECO:0000256" key="1">
    <source>
        <dbReference type="ARBA" id="ARBA00006914"/>
    </source>
</evidence>
<dbReference type="SUPFAM" id="SSF52540">
    <property type="entry name" value="P-loop containing nucleoside triphosphate hydrolases"/>
    <property type="match status" value="1"/>
</dbReference>
<dbReference type="InterPro" id="IPR003959">
    <property type="entry name" value="ATPase_AAA_core"/>
</dbReference>
<dbReference type="Pfam" id="PF00004">
    <property type="entry name" value="AAA"/>
    <property type="match status" value="1"/>
</dbReference>
<dbReference type="PANTHER" id="PTHR23073">
    <property type="entry name" value="26S PROTEASOME REGULATORY SUBUNIT"/>
    <property type="match status" value="1"/>
</dbReference>
<comment type="similarity">
    <text evidence="1">Belongs to the AAA ATPase family.</text>
</comment>
<evidence type="ECO:0000256" key="3">
    <source>
        <dbReference type="ARBA" id="ARBA00022840"/>
    </source>
</evidence>
<dbReference type="Proteomes" id="UP000034301">
    <property type="component" value="Unassembled WGS sequence"/>
</dbReference>
<protein>
    <submittedName>
        <fullName evidence="5">AAA ATPase, central domain protein</fullName>
    </submittedName>
</protein>
<dbReference type="InterPro" id="IPR050221">
    <property type="entry name" value="26S_Proteasome_ATPase"/>
</dbReference>
<dbReference type="Gene3D" id="3.40.50.300">
    <property type="entry name" value="P-loop containing nucleotide triphosphate hydrolases"/>
    <property type="match status" value="1"/>
</dbReference>
<evidence type="ECO:0000313" key="5">
    <source>
        <dbReference type="EMBL" id="KKR43859.1"/>
    </source>
</evidence>
<keyword evidence="3" id="KW-0067">ATP-binding</keyword>
<dbReference type="CDD" id="cd19481">
    <property type="entry name" value="RecA-like_protease"/>
    <property type="match status" value="1"/>
</dbReference>
<dbReference type="AlphaFoldDB" id="A0A0G0QTS1"/>
<dbReference type="Gene3D" id="1.10.8.60">
    <property type="match status" value="1"/>
</dbReference>
<dbReference type="InterPro" id="IPR027417">
    <property type="entry name" value="P-loop_NTPase"/>
</dbReference>
<proteinExistence type="inferred from homology"/>
<reference evidence="5 6" key="1">
    <citation type="journal article" date="2015" name="Nature">
        <title>rRNA introns, odd ribosomes, and small enigmatic genomes across a large radiation of phyla.</title>
        <authorList>
            <person name="Brown C.T."/>
            <person name="Hug L.A."/>
            <person name="Thomas B.C."/>
            <person name="Sharon I."/>
            <person name="Castelle C.J."/>
            <person name="Singh A."/>
            <person name="Wilkins M.J."/>
            <person name="Williams K.H."/>
            <person name="Banfield J.F."/>
        </authorList>
    </citation>
    <scope>NUCLEOTIDE SEQUENCE [LARGE SCALE GENOMIC DNA]</scope>
</reference>
<evidence type="ECO:0000259" key="4">
    <source>
        <dbReference type="SMART" id="SM00382"/>
    </source>
</evidence>
<sequence length="371" mass="41883">MASLDLIGKIAILFAEGKQQQAIDILNEESFRLKRSGKMSASKKLQSIIKKIPAHKTSFSGASSNDNIKSTSLLTNHENNLVKKYKPEVTPEDVVLNASAKSKIENLFREWEDFERLSKHNLFPANRILFYGPPGTGKTLLANAIAQHLDFPLVLVRLDELISSFLGETGKNIRDIFEIASKESVVLFLDEIDTIAKFRSDERELGELKRILTVLLQHIDFFPGKSIIIGATNHDEILDKAIWRRFPLKIKLDLPDVESRKLLFKLYLHNTPHEVDLNLLSSLTDGLNGSDIFDVVQNAKKDSILSRSDKVTSAILVKSYLTVANTEKLHKKLSKKVTYQLCQQLKDAGFKLREIEDISGIAYTTLRDNIK</sequence>
<organism evidence="5 6">
    <name type="scientific">Candidatus Nomurabacteria bacterium GW2011_GWF2_40_12</name>
    <dbReference type="NCBI Taxonomy" id="1618776"/>
    <lineage>
        <taxon>Bacteria</taxon>
        <taxon>Candidatus Nomuraibacteriota</taxon>
    </lineage>
</organism>
<gene>
    <name evidence="5" type="ORF">UT78_C0001G0045</name>
</gene>
<accession>A0A0G0QTS1</accession>
<comment type="caution">
    <text evidence="5">The sequence shown here is derived from an EMBL/GenBank/DDBJ whole genome shotgun (WGS) entry which is preliminary data.</text>
</comment>
<dbReference type="InterPro" id="IPR003593">
    <property type="entry name" value="AAA+_ATPase"/>
</dbReference>
<dbReference type="GO" id="GO:0016887">
    <property type="term" value="F:ATP hydrolysis activity"/>
    <property type="evidence" value="ECO:0007669"/>
    <property type="project" value="InterPro"/>
</dbReference>
<dbReference type="GO" id="GO:0005524">
    <property type="term" value="F:ATP binding"/>
    <property type="evidence" value="ECO:0007669"/>
    <property type="project" value="UniProtKB-KW"/>
</dbReference>
<dbReference type="SMART" id="SM00382">
    <property type="entry name" value="AAA"/>
    <property type="match status" value="1"/>
</dbReference>
<dbReference type="EMBL" id="LBYC01000001">
    <property type="protein sequence ID" value="KKR43859.1"/>
    <property type="molecule type" value="Genomic_DNA"/>
</dbReference>
<evidence type="ECO:0000256" key="2">
    <source>
        <dbReference type="ARBA" id="ARBA00022741"/>
    </source>
</evidence>
<evidence type="ECO:0000313" key="6">
    <source>
        <dbReference type="Proteomes" id="UP000034301"/>
    </source>
</evidence>
<keyword evidence="2" id="KW-0547">Nucleotide-binding</keyword>
<feature type="domain" description="AAA+ ATPase" evidence="4">
    <location>
        <begin position="124"/>
        <end position="256"/>
    </location>
</feature>